<evidence type="ECO:0000256" key="3">
    <source>
        <dbReference type="ARBA" id="ARBA00023143"/>
    </source>
</evidence>
<dbReference type="Proteomes" id="UP001209701">
    <property type="component" value="Unassembled WGS sequence"/>
</dbReference>
<proteinExistence type="predicted"/>
<keyword evidence="7" id="KW-1185">Reference proteome</keyword>
<organism evidence="6 7">
    <name type="scientific">Roseateles oligotrophus</name>
    <dbReference type="NCBI Taxonomy" id="1769250"/>
    <lineage>
        <taxon>Bacteria</taxon>
        <taxon>Pseudomonadati</taxon>
        <taxon>Pseudomonadota</taxon>
        <taxon>Betaproteobacteria</taxon>
        <taxon>Burkholderiales</taxon>
        <taxon>Sphaerotilaceae</taxon>
        <taxon>Roseateles</taxon>
    </lineage>
</organism>
<dbReference type="InterPro" id="IPR012349">
    <property type="entry name" value="Split_barrel_FMN-bd"/>
</dbReference>
<feature type="compositionally biased region" description="Low complexity" evidence="4">
    <location>
        <begin position="1"/>
        <end position="18"/>
    </location>
</feature>
<sequence length="249" mass="27704">MSTKAQATSEAQQETAETSDFRVQAPSEILSLLRTLQTQKTRVSLSTPNGASLSCSLIDIDTERASLSFDIAPANEQLQALLSADEITAVAYLDQIRLQFELEDPVLINAALRCNSPIVMYRFQRRQTFRVQNSLRTPQVRLVHPLHPDLHLSLRILDLSLGGVALLLPAEVEPFPPGCELASAQVNLARDIRFNTGLRLKNARPIDALGNTQLGWTFTQLDAEATLFLQRYIDQTQILSRMLRNKPAA</sequence>
<evidence type="ECO:0000313" key="6">
    <source>
        <dbReference type="EMBL" id="MCV2367413.1"/>
    </source>
</evidence>
<gene>
    <name evidence="6" type="ORF">LNV07_04805</name>
</gene>
<keyword evidence="6" id="KW-0966">Cell projection</keyword>
<evidence type="ECO:0000256" key="2">
    <source>
        <dbReference type="ARBA" id="ARBA00022741"/>
    </source>
</evidence>
<dbReference type="EMBL" id="JAJIRN010000002">
    <property type="protein sequence ID" value="MCV2367413.1"/>
    <property type="molecule type" value="Genomic_DNA"/>
</dbReference>
<evidence type="ECO:0000259" key="5">
    <source>
        <dbReference type="Pfam" id="PF07317"/>
    </source>
</evidence>
<reference evidence="6 7" key="1">
    <citation type="submission" date="2021-11" db="EMBL/GenBank/DDBJ databases">
        <authorList>
            <person name="Liang Q."/>
            <person name="Mou H."/>
            <person name="Liu Z."/>
        </authorList>
    </citation>
    <scope>NUCLEOTIDE SEQUENCE [LARGE SCALE GENOMIC DNA]</scope>
    <source>
        <strain evidence="6 7">CHU3</strain>
    </source>
</reference>
<accession>A0ABT2YAV3</accession>
<dbReference type="RefSeq" id="WP_263570039.1">
    <property type="nucleotide sequence ID" value="NZ_JAJIRN010000002.1"/>
</dbReference>
<keyword evidence="6" id="KW-0282">Flagellum</keyword>
<keyword evidence="3" id="KW-0975">Bacterial flagellum</keyword>
<dbReference type="Gene3D" id="2.30.110.10">
    <property type="entry name" value="Electron Transport, Fmn-binding Protein, Chain A"/>
    <property type="match status" value="1"/>
</dbReference>
<name>A0ABT2YAV3_9BURK</name>
<comment type="caution">
    <text evidence="6">The sequence shown here is derived from an EMBL/GenBank/DDBJ whole genome shotgun (WGS) entry which is preliminary data.</text>
</comment>
<keyword evidence="6" id="KW-0969">Cilium</keyword>
<evidence type="ECO:0000313" key="7">
    <source>
        <dbReference type="Proteomes" id="UP001209701"/>
    </source>
</evidence>
<feature type="region of interest" description="Disordered" evidence="4">
    <location>
        <begin position="1"/>
        <end position="21"/>
    </location>
</feature>
<dbReference type="Gene3D" id="2.40.10.220">
    <property type="entry name" value="predicted glycosyltransferase like domains"/>
    <property type="match status" value="1"/>
</dbReference>
<keyword evidence="2" id="KW-0547">Nucleotide-binding</keyword>
<evidence type="ECO:0000256" key="4">
    <source>
        <dbReference type="SAM" id="MobiDB-lite"/>
    </source>
</evidence>
<keyword evidence="1" id="KW-0973">c-di-GMP</keyword>
<protein>
    <submittedName>
        <fullName evidence="6">Flagellar brake protein</fullName>
    </submittedName>
</protein>
<dbReference type="Pfam" id="PF07317">
    <property type="entry name" value="PilZN"/>
    <property type="match status" value="1"/>
</dbReference>
<dbReference type="InterPro" id="IPR009926">
    <property type="entry name" value="T3SS_YcgR_PilZN"/>
</dbReference>
<evidence type="ECO:0000256" key="1">
    <source>
        <dbReference type="ARBA" id="ARBA00022636"/>
    </source>
</evidence>
<feature type="domain" description="Type III secretion system flagellar brake protein YcgR PilZN" evidence="5">
    <location>
        <begin position="21"/>
        <end position="109"/>
    </location>
</feature>